<dbReference type="InterPro" id="IPR029058">
    <property type="entry name" value="AB_hydrolase_fold"/>
</dbReference>
<dbReference type="Proteomes" id="UP001186944">
    <property type="component" value="Unassembled WGS sequence"/>
</dbReference>
<dbReference type="GO" id="GO:0016787">
    <property type="term" value="F:hydrolase activity"/>
    <property type="evidence" value="ECO:0007669"/>
    <property type="project" value="InterPro"/>
</dbReference>
<dbReference type="SUPFAM" id="SSF53474">
    <property type="entry name" value="alpha/beta-Hydrolases"/>
    <property type="match status" value="1"/>
</dbReference>
<dbReference type="Gene3D" id="3.40.50.1820">
    <property type="entry name" value="alpha/beta hydrolase"/>
    <property type="match status" value="1"/>
</dbReference>
<dbReference type="PANTHER" id="PTHR46623">
    <property type="entry name" value="CARBOXYMETHYLENEBUTENOLIDASE-RELATED"/>
    <property type="match status" value="1"/>
</dbReference>
<comment type="caution">
    <text evidence="2">The sequence shown here is derived from an EMBL/GenBank/DDBJ whole genome shotgun (WGS) entry which is preliminary data.</text>
</comment>
<organism evidence="2 3">
    <name type="scientific">Pinctada imbricata</name>
    <name type="common">Atlantic pearl-oyster</name>
    <name type="synonym">Pinctada martensii</name>
    <dbReference type="NCBI Taxonomy" id="66713"/>
    <lineage>
        <taxon>Eukaryota</taxon>
        <taxon>Metazoa</taxon>
        <taxon>Spiralia</taxon>
        <taxon>Lophotrochozoa</taxon>
        <taxon>Mollusca</taxon>
        <taxon>Bivalvia</taxon>
        <taxon>Autobranchia</taxon>
        <taxon>Pteriomorphia</taxon>
        <taxon>Pterioida</taxon>
        <taxon>Pterioidea</taxon>
        <taxon>Pteriidae</taxon>
        <taxon>Pinctada</taxon>
    </lineage>
</organism>
<feature type="domain" description="Dienelactone hydrolase" evidence="1">
    <location>
        <begin position="26"/>
        <end position="238"/>
    </location>
</feature>
<name>A0AA88XME7_PINIB</name>
<evidence type="ECO:0000259" key="1">
    <source>
        <dbReference type="Pfam" id="PF01738"/>
    </source>
</evidence>
<reference evidence="2" key="1">
    <citation type="submission" date="2019-08" db="EMBL/GenBank/DDBJ databases">
        <title>The improved chromosome-level genome for the pearl oyster Pinctada fucata martensii using PacBio sequencing and Hi-C.</title>
        <authorList>
            <person name="Zheng Z."/>
        </authorList>
    </citation>
    <scope>NUCLEOTIDE SEQUENCE</scope>
    <source>
        <strain evidence="2">ZZ-2019</strain>
        <tissue evidence="2">Adductor muscle</tissue>
    </source>
</reference>
<keyword evidence="3" id="KW-1185">Reference proteome</keyword>
<evidence type="ECO:0000313" key="2">
    <source>
        <dbReference type="EMBL" id="KAK3088549.1"/>
    </source>
</evidence>
<proteinExistence type="predicted"/>
<dbReference type="InterPro" id="IPR051049">
    <property type="entry name" value="Dienelactone_hydrolase-like"/>
</dbReference>
<dbReference type="EMBL" id="VSWD01000011">
    <property type="protein sequence ID" value="KAK3088549.1"/>
    <property type="molecule type" value="Genomic_DNA"/>
</dbReference>
<sequence length="241" mass="25957">MAGEKVTFDSKNGKGPCPGAFFKHASSKKGLVVIQEWWGMNEQIQKQAENIGKEGDFVTIVPDLYRGNVATDNEQADHAMKNLDWKGAVLDIIGAVKFLKEKGCQKVGVTGFCMGGALSLAAAALVKEETAKLPEGEKVTIDAAAPFYGIPDSGLCDVTKITCPVQCHFGEKDALDGFSSPKDAKALEEKLTKAGVKVELHMYPQCGHAFTHQGGPLGTYNDDAAKLAMKRLYGFMNEKLQ</sequence>
<dbReference type="PANTHER" id="PTHR46623:SF6">
    <property type="entry name" value="ALPHA_BETA-HYDROLASES SUPERFAMILY PROTEIN"/>
    <property type="match status" value="1"/>
</dbReference>
<gene>
    <name evidence="2" type="ORF">FSP39_020472</name>
</gene>
<dbReference type="AlphaFoldDB" id="A0AA88XME7"/>
<accession>A0AA88XME7</accession>
<evidence type="ECO:0000313" key="3">
    <source>
        <dbReference type="Proteomes" id="UP001186944"/>
    </source>
</evidence>
<protein>
    <recommendedName>
        <fullName evidence="1">Dienelactone hydrolase domain-containing protein</fullName>
    </recommendedName>
</protein>
<dbReference type="InterPro" id="IPR002925">
    <property type="entry name" value="Dienelactn_hydro"/>
</dbReference>
<dbReference type="Pfam" id="PF01738">
    <property type="entry name" value="DLH"/>
    <property type="match status" value="1"/>
</dbReference>